<name>A0A1N6X428_9RHOB</name>
<dbReference type="GO" id="GO:0016853">
    <property type="term" value="F:isomerase activity"/>
    <property type="evidence" value="ECO:0007669"/>
    <property type="project" value="UniProtKB-KW"/>
</dbReference>
<evidence type="ECO:0000256" key="5">
    <source>
        <dbReference type="SAM" id="Phobius"/>
    </source>
</evidence>
<keyword evidence="5" id="KW-1133">Transmembrane helix</keyword>
<feature type="transmembrane region" description="Helical" evidence="5">
    <location>
        <begin position="16"/>
        <end position="35"/>
    </location>
</feature>
<feature type="transmembrane region" description="Helical" evidence="5">
    <location>
        <begin position="111"/>
        <end position="131"/>
    </location>
</feature>
<comment type="subcellular location">
    <subcellularLocation>
        <location evidence="1">Cell envelope</location>
    </subcellularLocation>
</comment>
<dbReference type="InterPro" id="IPR036249">
    <property type="entry name" value="Thioredoxin-like_sf"/>
</dbReference>
<sequence length="272" mass="28615">MNAVSIGPLVFDGGRFAAVVALLLFFLVTEIVARLQGRNLPGDAARWAGIAALAWIGAARLGFVMAHWSDFAAHPLDALKLWQGGFLSGAGWAGGVAVFLLAALRRARAALAPLALGGAVALAAHLAVLAVQPSPAVTLPQMQLMALDGGRVQLAGRDRPVVLNLWATWCPPCRREMPMMTDLAANTPGVDFVFANQGEEARQVRAFLDAENLPPDGMVRDPQGRLMAALNAIGLPSTLVFDARGRLVAAQTGEVSRAALTRMIAQATGETR</sequence>
<dbReference type="InterPro" id="IPR013740">
    <property type="entry name" value="Redoxin"/>
</dbReference>
<evidence type="ECO:0000313" key="7">
    <source>
        <dbReference type="EMBL" id="SIQ97108.1"/>
    </source>
</evidence>
<evidence type="ECO:0000256" key="1">
    <source>
        <dbReference type="ARBA" id="ARBA00004196"/>
    </source>
</evidence>
<dbReference type="InterPro" id="IPR050553">
    <property type="entry name" value="Thioredoxin_ResA/DsbE_sf"/>
</dbReference>
<evidence type="ECO:0000256" key="3">
    <source>
        <dbReference type="ARBA" id="ARBA00023157"/>
    </source>
</evidence>
<dbReference type="EMBL" id="FTMK01000019">
    <property type="protein sequence ID" value="SIQ97108.1"/>
    <property type="molecule type" value="Genomic_DNA"/>
</dbReference>
<organism evidence="7 8">
    <name type="scientific">Paracoccus thiocyanatus</name>
    <dbReference type="NCBI Taxonomy" id="34006"/>
    <lineage>
        <taxon>Bacteria</taxon>
        <taxon>Pseudomonadati</taxon>
        <taxon>Pseudomonadota</taxon>
        <taxon>Alphaproteobacteria</taxon>
        <taxon>Rhodobacterales</taxon>
        <taxon>Paracoccaceae</taxon>
        <taxon>Paracoccus</taxon>
    </lineage>
</organism>
<evidence type="ECO:0000256" key="4">
    <source>
        <dbReference type="ARBA" id="ARBA00023284"/>
    </source>
</evidence>
<keyword evidence="5" id="KW-0812">Transmembrane</keyword>
<evidence type="ECO:0000256" key="2">
    <source>
        <dbReference type="ARBA" id="ARBA00022748"/>
    </source>
</evidence>
<feature type="transmembrane region" description="Helical" evidence="5">
    <location>
        <begin position="47"/>
        <end position="69"/>
    </location>
</feature>
<protein>
    <submittedName>
        <fullName evidence="7">Thiol-disulfide isomerase or thioredoxin</fullName>
    </submittedName>
</protein>
<dbReference type="InterPro" id="IPR013766">
    <property type="entry name" value="Thioredoxin_domain"/>
</dbReference>
<dbReference type="Pfam" id="PF08534">
    <property type="entry name" value="Redoxin"/>
    <property type="match status" value="1"/>
</dbReference>
<keyword evidence="7" id="KW-0413">Isomerase</keyword>
<dbReference type="InterPro" id="IPR017937">
    <property type="entry name" value="Thioredoxin_CS"/>
</dbReference>
<evidence type="ECO:0000313" key="8">
    <source>
        <dbReference type="Proteomes" id="UP000323956"/>
    </source>
</evidence>
<reference evidence="7 8" key="1">
    <citation type="submission" date="2017-01" db="EMBL/GenBank/DDBJ databases">
        <authorList>
            <person name="Varghese N."/>
            <person name="Submissions S."/>
        </authorList>
    </citation>
    <scope>NUCLEOTIDE SEQUENCE [LARGE SCALE GENOMIC DNA]</scope>
    <source>
        <strain evidence="7 8">ATCC 700171</strain>
    </source>
</reference>
<dbReference type="SUPFAM" id="SSF52833">
    <property type="entry name" value="Thioredoxin-like"/>
    <property type="match status" value="1"/>
</dbReference>
<dbReference type="PROSITE" id="PS51352">
    <property type="entry name" value="THIOREDOXIN_2"/>
    <property type="match status" value="1"/>
</dbReference>
<gene>
    <name evidence="7" type="ORF">SAMN05421641_11934</name>
</gene>
<dbReference type="GO" id="GO:0017004">
    <property type="term" value="P:cytochrome complex assembly"/>
    <property type="evidence" value="ECO:0007669"/>
    <property type="project" value="UniProtKB-KW"/>
</dbReference>
<dbReference type="PROSITE" id="PS00194">
    <property type="entry name" value="THIOREDOXIN_1"/>
    <property type="match status" value="1"/>
</dbReference>
<proteinExistence type="predicted"/>
<dbReference type="Gene3D" id="3.40.30.10">
    <property type="entry name" value="Glutaredoxin"/>
    <property type="match status" value="1"/>
</dbReference>
<dbReference type="Proteomes" id="UP000323956">
    <property type="component" value="Unassembled WGS sequence"/>
</dbReference>
<keyword evidence="5" id="KW-0472">Membrane</keyword>
<dbReference type="CDD" id="cd02966">
    <property type="entry name" value="TlpA_like_family"/>
    <property type="match status" value="1"/>
</dbReference>
<keyword evidence="4" id="KW-0676">Redox-active center</keyword>
<keyword evidence="3" id="KW-1015">Disulfide bond</keyword>
<dbReference type="PANTHER" id="PTHR42852">
    <property type="entry name" value="THIOL:DISULFIDE INTERCHANGE PROTEIN DSBE"/>
    <property type="match status" value="1"/>
</dbReference>
<keyword evidence="2" id="KW-0201">Cytochrome c-type biogenesis</keyword>
<dbReference type="GO" id="GO:0030313">
    <property type="term" value="C:cell envelope"/>
    <property type="evidence" value="ECO:0007669"/>
    <property type="project" value="UniProtKB-SubCell"/>
</dbReference>
<evidence type="ECO:0000259" key="6">
    <source>
        <dbReference type="PROSITE" id="PS51352"/>
    </source>
</evidence>
<dbReference type="GO" id="GO:0015036">
    <property type="term" value="F:disulfide oxidoreductase activity"/>
    <property type="evidence" value="ECO:0007669"/>
    <property type="project" value="UniProtKB-ARBA"/>
</dbReference>
<feature type="transmembrane region" description="Helical" evidence="5">
    <location>
        <begin position="81"/>
        <end position="104"/>
    </location>
</feature>
<dbReference type="OrthoDB" id="9799347at2"/>
<dbReference type="AlphaFoldDB" id="A0A1N6X428"/>
<dbReference type="RefSeq" id="WP_149766291.1">
    <property type="nucleotide sequence ID" value="NZ_FTMK01000019.1"/>
</dbReference>
<accession>A0A1N6X428</accession>
<dbReference type="PANTHER" id="PTHR42852:SF6">
    <property type="entry name" value="THIOL:DISULFIDE INTERCHANGE PROTEIN DSBE"/>
    <property type="match status" value="1"/>
</dbReference>
<feature type="domain" description="Thioredoxin" evidence="6">
    <location>
        <begin position="133"/>
        <end position="269"/>
    </location>
</feature>